<proteinExistence type="inferred from homology"/>
<dbReference type="InterPro" id="IPR015421">
    <property type="entry name" value="PyrdxlP-dep_Trfase_major"/>
</dbReference>
<evidence type="ECO:0000256" key="1">
    <source>
        <dbReference type="ARBA" id="ARBA00001933"/>
    </source>
</evidence>
<dbReference type="Pfam" id="PF01053">
    <property type="entry name" value="Cys_Met_Meta_PP"/>
    <property type="match status" value="1"/>
</dbReference>
<dbReference type="InterPro" id="IPR015424">
    <property type="entry name" value="PyrdxlP-dep_Trfase"/>
</dbReference>
<dbReference type="InterPro" id="IPR054542">
    <property type="entry name" value="Cys_met_metab_PP"/>
</dbReference>
<dbReference type="EMBL" id="JBCGCU010000003">
    <property type="protein sequence ID" value="MEM0514744.1"/>
    <property type="molecule type" value="Genomic_DNA"/>
</dbReference>
<dbReference type="PIRSF" id="PIRSF001434">
    <property type="entry name" value="CGS"/>
    <property type="match status" value="1"/>
</dbReference>
<keyword evidence="3 8" id="KW-0663">Pyridoxal phosphate</keyword>
<dbReference type="PANTHER" id="PTHR43500:SF1">
    <property type="entry name" value="CYSTATHIONINE BETA-LYASE-RELATED"/>
    <property type="match status" value="1"/>
</dbReference>
<dbReference type="SUPFAM" id="SSF53383">
    <property type="entry name" value="PLP-dependent transferases"/>
    <property type="match status" value="1"/>
</dbReference>
<evidence type="ECO:0000256" key="3">
    <source>
        <dbReference type="ARBA" id="ARBA00022898"/>
    </source>
</evidence>
<comment type="catalytic activity">
    <reaction evidence="7">
        <text>an S-substituted L-cysteine + H2O = a thiol + pyruvate + NH4(+)</text>
        <dbReference type="Rhea" id="RHEA:18121"/>
        <dbReference type="ChEBI" id="CHEBI:15361"/>
        <dbReference type="ChEBI" id="CHEBI:15377"/>
        <dbReference type="ChEBI" id="CHEBI:28938"/>
        <dbReference type="ChEBI" id="CHEBI:29256"/>
        <dbReference type="ChEBI" id="CHEBI:58717"/>
        <dbReference type="EC" id="4.4.1.13"/>
    </reaction>
</comment>
<comment type="catalytic activity">
    <reaction evidence="6">
        <text>L,L-cystathionine + H2O = L-homocysteine + pyruvate + NH4(+)</text>
        <dbReference type="Rhea" id="RHEA:13965"/>
        <dbReference type="ChEBI" id="CHEBI:15361"/>
        <dbReference type="ChEBI" id="CHEBI:15377"/>
        <dbReference type="ChEBI" id="CHEBI:28938"/>
        <dbReference type="ChEBI" id="CHEBI:58161"/>
        <dbReference type="ChEBI" id="CHEBI:58199"/>
    </reaction>
</comment>
<dbReference type="Gene3D" id="3.90.1150.10">
    <property type="entry name" value="Aspartate Aminotransferase, domain 1"/>
    <property type="match status" value="1"/>
</dbReference>
<dbReference type="InterPro" id="IPR015422">
    <property type="entry name" value="PyrdxlP-dep_Trfase_small"/>
</dbReference>
<dbReference type="NCBIfam" id="NF006538">
    <property type="entry name" value="PRK09028.1"/>
    <property type="match status" value="1"/>
</dbReference>
<evidence type="ECO:0000256" key="5">
    <source>
        <dbReference type="ARBA" id="ARBA00046315"/>
    </source>
</evidence>
<dbReference type="PANTHER" id="PTHR43500">
    <property type="entry name" value="CYSTATHIONINE BETA-LYASE-RELATED"/>
    <property type="match status" value="1"/>
</dbReference>
<dbReference type="InterPro" id="IPR006233">
    <property type="entry name" value="Cys_b_lyase_bac"/>
</dbReference>
<dbReference type="EC" id="4.4.1.13" evidence="9"/>
<dbReference type="Proteomes" id="UP001447008">
    <property type="component" value="Unassembled WGS sequence"/>
</dbReference>
<protein>
    <submittedName>
        <fullName evidence="9">Cystathionine beta-lyase</fullName>
        <ecNumber evidence="9">4.4.1.13</ecNumber>
    </submittedName>
</protein>
<dbReference type="PROSITE" id="PS00868">
    <property type="entry name" value="CYS_MET_METAB_PP"/>
    <property type="match status" value="1"/>
</dbReference>
<comment type="similarity">
    <text evidence="2 8">Belongs to the trans-sulfuration enzymes family.</text>
</comment>
<name>A0ABU9MWP3_9GAMM</name>
<keyword evidence="10" id="KW-1185">Reference proteome</keyword>
<sequence>MKKETQLIAAGRSKKYTQGVVNPVLQRASTVVFDSVAEFKEAAKNRGNRALFYGRRGTNTHFALQEAIAELEGGAGCALYPSGAAAIANTLLSFVKAGDHILMMDTAYEPTRDFCDKVLSGLGVSTTYYDPMIGAGISELIQDNTRVLFMESPGSITMEVQDVPALVKVAKDHGLITMLDNTYGNGLQFRPLDHGVDISIQAATKYIVGHSDVMMGVSVANEQHWPTLREQSYLLGQCCSADDAYMALRGLRTMAVRLAQHEQAALTVANWISKHPLVDHVRHPALPTCPGHEHFKRDFHGSNGLFSVVMKEGNQAALDALVEALHHFKMGFSWGGYESLITTGLTMAPLRSVTGWAHGPIIRLHIGLENVDDLIEDLSQGLDVYAKVCAQA</sequence>
<evidence type="ECO:0000313" key="9">
    <source>
        <dbReference type="EMBL" id="MEM0514744.1"/>
    </source>
</evidence>
<comment type="cofactor">
    <cofactor evidence="1 8">
        <name>pyridoxal 5'-phosphate</name>
        <dbReference type="ChEBI" id="CHEBI:597326"/>
    </cofactor>
</comment>
<keyword evidence="4 9" id="KW-0456">Lyase</keyword>
<dbReference type="NCBIfam" id="TIGR01324">
    <property type="entry name" value="cysta_beta_ly_B"/>
    <property type="match status" value="1"/>
</dbReference>
<gene>
    <name evidence="9" type="ORF">WCN91_04750</name>
</gene>
<evidence type="ECO:0000256" key="2">
    <source>
        <dbReference type="ARBA" id="ARBA00009077"/>
    </source>
</evidence>
<comment type="caution">
    <text evidence="9">The sequence shown here is derived from an EMBL/GenBank/DDBJ whole genome shotgun (WGS) entry which is preliminary data.</text>
</comment>
<accession>A0ABU9MWP3</accession>
<reference evidence="9 10" key="1">
    <citation type="submission" date="2024-03" db="EMBL/GenBank/DDBJ databases">
        <title>Pseudoalteromonas qingdaonensis sp. nov., isolated from the intestines of marine benthic organisms.</title>
        <authorList>
            <person name="Lin X."/>
            <person name="Fang S."/>
            <person name="Hu X."/>
        </authorList>
    </citation>
    <scope>NUCLEOTIDE SEQUENCE [LARGE SCALE GENOMIC DNA]</scope>
    <source>
        <strain evidence="9 10">YIC-827</strain>
    </source>
</reference>
<dbReference type="RefSeq" id="WP_342676793.1">
    <property type="nucleotide sequence ID" value="NZ_JBCGCU010000003.1"/>
</dbReference>
<evidence type="ECO:0000256" key="7">
    <source>
        <dbReference type="ARBA" id="ARBA00047625"/>
    </source>
</evidence>
<evidence type="ECO:0000256" key="8">
    <source>
        <dbReference type="RuleBase" id="RU362118"/>
    </source>
</evidence>
<dbReference type="GO" id="GO:0047804">
    <property type="term" value="F:cysteine-S-conjugate beta-lyase activity"/>
    <property type="evidence" value="ECO:0007669"/>
    <property type="project" value="UniProtKB-EC"/>
</dbReference>
<comment type="pathway">
    <text evidence="5">Amino-acid biosynthesis; L-methionine biosynthesis via de novo pathway; L-homocysteine from L-cystathionine: step 1/1.</text>
</comment>
<evidence type="ECO:0000256" key="6">
    <source>
        <dbReference type="ARBA" id="ARBA00047517"/>
    </source>
</evidence>
<dbReference type="Gene3D" id="3.40.640.10">
    <property type="entry name" value="Type I PLP-dependent aspartate aminotransferase-like (Major domain)"/>
    <property type="match status" value="1"/>
</dbReference>
<organism evidence="9 10">
    <name type="scientific">Pseudoalteromonas qingdaonensis</name>
    <dbReference type="NCBI Taxonomy" id="3131913"/>
    <lineage>
        <taxon>Bacteria</taxon>
        <taxon>Pseudomonadati</taxon>
        <taxon>Pseudomonadota</taxon>
        <taxon>Gammaproteobacteria</taxon>
        <taxon>Alteromonadales</taxon>
        <taxon>Pseudoalteromonadaceae</taxon>
        <taxon>Pseudoalteromonas</taxon>
    </lineage>
</organism>
<dbReference type="InterPro" id="IPR000277">
    <property type="entry name" value="Cys/Met-Metab_PyrdxlP-dep_enz"/>
</dbReference>
<evidence type="ECO:0000256" key="4">
    <source>
        <dbReference type="ARBA" id="ARBA00023239"/>
    </source>
</evidence>
<dbReference type="CDD" id="cd00614">
    <property type="entry name" value="CGS_like"/>
    <property type="match status" value="1"/>
</dbReference>
<evidence type="ECO:0000313" key="10">
    <source>
        <dbReference type="Proteomes" id="UP001447008"/>
    </source>
</evidence>